<dbReference type="EMBL" id="JAEVHI010000001">
    <property type="protein sequence ID" value="KAG5302652.1"/>
    <property type="molecule type" value="Genomic_DNA"/>
</dbReference>
<evidence type="ECO:0000313" key="2">
    <source>
        <dbReference type="Proteomes" id="UP000670092"/>
    </source>
</evidence>
<dbReference type="AlphaFoldDB" id="A0A8H7Z6D9"/>
<gene>
    <name evidence="1" type="ORF">I7I52_00353</name>
</gene>
<name>A0A8H7Z6D9_AJECA</name>
<evidence type="ECO:0000313" key="1">
    <source>
        <dbReference type="EMBL" id="KAG5302652.1"/>
    </source>
</evidence>
<protein>
    <submittedName>
        <fullName evidence="1">Cytochrome c oxidase subunit VIb</fullName>
    </submittedName>
</protein>
<sequence length="55" mass="6229">MNYSLVHECTLTSQTPTSLQFCNSRKWSINGQSATLRGPSNAYTGYIFKKKKKNV</sequence>
<comment type="caution">
    <text evidence="1">The sequence shown here is derived from an EMBL/GenBank/DDBJ whole genome shotgun (WGS) entry which is preliminary data.</text>
</comment>
<dbReference type="VEuPathDB" id="FungiDB:I7I52_00353"/>
<organism evidence="1 2">
    <name type="scientific">Ajellomyces capsulatus</name>
    <name type="common">Darling's disease fungus</name>
    <name type="synonym">Histoplasma capsulatum</name>
    <dbReference type="NCBI Taxonomy" id="5037"/>
    <lineage>
        <taxon>Eukaryota</taxon>
        <taxon>Fungi</taxon>
        <taxon>Dikarya</taxon>
        <taxon>Ascomycota</taxon>
        <taxon>Pezizomycotina</taxon>
        <taxon>Eurotiomycetes</taxon>
        <taxon>Eurotiomycetidae</taxon>
        <taxon>Onygenales</taxon>
        <taxon>Ajellomycetaceae</taxon>
        <taxon>Histoplasma</taxon>
    </lineage>
</organism>
<proteinExistence type="predicted"/>
<reference evidence="1 2" key="1">
    <citation type="submission" date="2021-01" db="EMBL/GenBank/DDBJ databases">
        <title>Chromosome-level genome assembly of a human fungal pathogen reveals clustering of transcriptionally co-regulated genes.</title>
        <authorList>
            <person name="Voorhies M."/>
            <person name="Cohen S."/>
            <person name="Shea T.P."/>
            <person name="Petrus S."/>
            <person name="Munoz J.F."/>
            <person name="Poplawski S."/>
            <person name="Goldman W.E."/>
            <person name="Michael T."/>
            <person name="Cuomo C.A."/>
            <person name="Sil A."/>
            <person name="Beyhan S."/>
        </authorList>
    </citation>
    <scope>NUCLEOTIDE SEQUENCE [LARGE SCALE GENOMIC DNA]</scope>
    <source>
        <strain evidence="1 2">G184AR</strain>
    </source>
</reference>
<accession>A0A8H7Z6D9</accession>
<dbReference type="Proteomes" id="UP000670092">
    <property type="component" value="Unassembled WGS sequence"/>
</dbReference>